<gene>
    <name evidence="7" type="ORF">HPLM_LOCUS9822</name>
</gene>
<feature type="compositionally biased region" description="Basic and acidic residues" evidence="5">
    <location>
        <begin position="79"/>
        <end position="89"/>
    </location>
</feature>
<feature type="compositionally biased region" description="Basic and acidic residues" evidence="5">
    <location>
        <begin position="397"/>
        <end position="408"/>
    </location>
</feature>
<dbReference type="GO" id="GO:0005634">
    <property type="term" value="C:nucleus"/>
    <property type="evidence" value="ECO:0007669"/>
    <property type="project" value="UniProtKB-SubCell"/>
</dbReference>
<accession>A0A158QN61</accession>
<evidence type="ECO:0000256" key="1">
    <source>
        <dbReference type="ARBA" id="ARBA00004123"/>
    </source>
</evidence>
<dbReference type="GO" id="GO:0006325">
    <property type="term" value="P:chromatin organization"/>
    <property type="evidence" value="ECO:0007669"/>
    <property type="project" value="UniProtKB-KW"/>
</dbReference>
<comment type="subcellular location">
    <subcellularLocation>
        <location evidence="1">Nucleus</location>
    </subcellularLocation>
</comment>
<dbReference type="Gene3D" id="1.10.10.60">
    <property type="entry name" value="Homeodomain-like"/>
    <property type="match status" value="1"/>
</dbReference>
<feature type="compositionally biased region" description="Basic residues" evidence="5">
    <location>
        <begin position="271"/>
        <end position="281"/>
    </location>
</feature>
<organism evidence="9">
    <name type="scientific">Haemonchus placei</name>
    <name type="common">Barber's pole worm</name>
    <dbReference type="NCBI Taxonomy" id="6290"/>
    <lineage>
        <taxon>Eukaryota</taxon>
        <taxon>Metazoa</taxon>
        <taxon>Ecdysozoa</taxon>
        <taxon>Nematoda</taxon>
        <taxon>Chromadorea</taxon>
        <taxon>Rhabditida</taxon>
        <taxon>Rhabditina</taxon>
        <taxon>Rhabditomorpha</taxon>
        <taxon>Strongyloidea</taxon>
        <taxon>Trichostrongylidae</taxon>
        <taxon>Haemonchus</taxon>
    </lineage>
</organism>
<evidence type="ECO:0000313" key="8">
    <source>
        <dbReference type="Proteomes" id="UP000268014"/>
    </source>
</evidence>
<dbReference type="PANTHER" id="PTHR13468">
    <property type="entry name" value="DEK PROTEIN"/>
    <property type="match status" value="1"/>
</dbReference>
<feature type="compositionally biased region" description="Basic and acidic residues" evidence="5">
    <location>
        <begin position="26"/>
        <end position="57"/>
    </location>
</feature>
<protein>
    <submittedName>
        <fullName evidence="9">DEK_C domain-containing protein</fullName>
    </submittedName>
</protein>
<dbReference type="GO" id="GO:2000779">
    <property type="term" value="P:regulation of double-strand break repair"/>
    <property type="evidence" value="ECO:0007669"/>
    <property type="project" value="TreeGrafter"/>
</dbReference>
<feature type="domain" description="DEK-C" evidence="6">
    <location>
        <begin position="404"/>
        <end position="460"/>
    </location>
</feature>
<dbReference type="STRING" id="6290.A0A158QN61"/>
<name>A0A158QN61_HAEPC</name>
<keyword evidence="4" id="KW-0539">Nucleus</keyword>
<dbReference type="PROSITE" id="PS51998">
    <property type="entry name" value="DEK_C"/>
    <property type="match status" value="1"/>
</dbReference>
<dbReference type="AlphaFoldDB" id="A0A158QN61"/>
<evidence type="ECO:0000259" key="6">
    <source>
        <dbReference type="PROSITE" id="PS51998"/>
    </source>
</evidence>
<dbReference type="WBParaSite" id="HPLM_0000983001-mRNA-1">
    <property type="protein sequence ID" value="HPLM_0000983001-mRNA-1"/>
    <property type="gene ID" value="HPLM_0000983001"/>
</dbReference>
<feature type="region of interest" description="Disordered" evidence="5">
    <location>
        <begin position="1"/>
        <end position="132"/>
    </location>
</feature>
<feature type="compositionally biased region" description="Basic and acidic residues" evidence="5">
    <location>
        <begin position="352"/>
        <end position="365"/>
    </location>
</feature>
<reference evidence="7 8" key="2">
    <citation type="submission" date="2018-11" db="EMBL/GenBank/DDBJ databases">
        <authorList>
            <consortium name="Pathogen Informatics"/>
        </authorList>
    </citation>
    <scope>NUCLEOTIDE SEQUENCE [LARGE SCALE GENOMIC DNA]</scope>
    <source>
        <strain evidence="7 8">MHpl1</strain>
    </source>
</reference>
<evidence type="ECO:0000313" key="7">
    <source>
        <dbReference type="EMBL" id="VDO38460.1"/>
    </source>
</evidence>
<evidence type="ECO:0000256" key="4">
    <source>
        <dbReference type="ARBA" id="ARBA00023242"/>
    </source>
</evidence>
<keyword evidence="3" id="KW-0238">DNA-binding</keyword>
<dbReference type="OMA" id="FQQKNMK"/>
<dbReference type="InterPro" id="IPR014876">
    <property type="entry name" value="DEK_C"/>
</dbReference>
<feature type="compositionally biased region" description="Polar residues" evidence="5">
    <location>
        <begin position="1"/>
        <end position="10"/>
    </location>
</feature>
<feature type="compositionally biased region" description="Acidic residues" evidence="5">
    <location>
        <begin position="299"/>
        <end position="312"/>
    </location>
</feature>
<proteinExistence type="predicted"/>
<keyword evidence="2" id="KW-0156">Chromatin regulator</keyword>
<dbReference type="GO" id="GO:0003677">
    <property type="term" value="F:DNA binding"/>
    <property type="evidence" value="ECO:0007669"/>
    <property type="project" value="UniProtKB-KW"/>
</dbReference>
<dbReference type="OrthoDB" id="10248551at2759"/>
<dbReference type="EMBL" id="UZAF01017149">
    <property type="protein sequence ID" value="VDO38460.1"/>
    <property type="molecule type" value="Genomic_DNA"/>
</dbReference>
<sequence length="462" mass="50799">MALLQSNSENIIPAENGAMEGVDSVENAKKVVEAEEAKGDAKEVNDTSDKTVEKSAEQNDVVEESAMDTTEQKPSQDASLKEQPSKEEKADEEMPQETPGKTDKAEEAEEEEEGDDEEGEPEQKKGIYDMPLEVEGKRERHKVERITIATPTPKKTVVRMGDGVPLGEIAYIEDQLHKKSAEELKIMHKVLYGNPGKATTLKREIRKFKGFAFEEDSPEFKKKVALLNKLTSKQLATIKNVLGLHSGGQSKDAVVTTIMVFLMKTVDHARRVPGGKKRKSSGRTPTSAKRSKKAKGDDEILTESDDEDDDDEKPPAKTPAKTPAKATTKTPAKSARTPKRAATTRTPRKKRESSASKETASKTDSDSDDSDSKKKKSKKASKKDSDDETSSSSSVETQKEKEVSPTDKELEAVIEELLSQVDLSQVSMKQMCQAVIEKFPGTNIATRVDYLKGKIKQSLSSK</sequence>
<feature type="region of interest" description="Disordered" evidence="5">
    <location>
        <begin position="270"/>
        <end position="408"/>
    </location>
</feature>
<dbReference type="Proteomes" id="UP000268014">
    <property type="component" value="Unassembled WGS sequence"/>
</dbReference>
<dbReference type="GO" id="GO:0042393">
    <property type="term" value="F:histone binding"/>
    <property type="evidence" value="ECO:0007669"/>
    <property type="project" value="TreeGrafter"/>
</dbReference>
<evidence type="ECO:0000313" key="9">
    <source>
        <dbReference type="WBParaSite" id="HPLM_0000983001-mRNA-1"/>
    </source>
</evidence>
<feature type="compositionally biased region" description="Low complexity" evidence="5">
    <location>
        <begin position="318"/>
        <end position="345"/>
    </location>
</feature>
<feature type="compositionally biased region" description="Polar residues" evidence="5">
    <location>
        <begin position="67"/>
        <end position="78"/>
    </location>
</feature>
<dbReference type="PANTHER" id="PTHR13468:SF1">
    <property type="entry name" value="PROTEIN DEK"/>
    <property type="match status" value="1"/>
</dbReference>
<dbReference type="InterPro" id="IPR044198">
    <property type="entry name" value="DEK"/>
</dbReference>
<feature type="compositionally biased region" description="Acidic residues" evidence="5">
    <location>
        <begin position="106"/>
        <end position="120"/>
    </location>
</feature>
<dbReference type="SUPFAM" id="SSF109715">
    <property type="entry name" value="DEK C-terminal domain"/>
    <property type="match status" value="1"/>
</dbReference>
<reference evidence="9" key="1">
    <citation type="submission" date="2016-04" db="UniProtKB">
        <authorList>
            <consortium name="WormBaseParasite"/>
        </authorList>
    </citation>
    <scope>IDENTIFICATION</scope>
</reference>
<dbReference type="Pfam" id="PF08766">
    <property type="entry name" value="DEK_C"/>
    <property type="match status" value="1"/>
</dbReference>
<evidence type="ECO:0000256" key="3">
    <source>
        <dbReference type="ARBA" id="ARBA00023125"/>
    </source>
</evidence>
<evidence type="ECO:0000256" key="5">
    <source>
        <dbReference type="SAM" id="MobiDB-lite"/>
    </source>
</evidence>
<keyword evidence="8" id="KW-1185">Reference proteome</keyword>
<evidence type="ECO:0000256" key="2">
    <source>
        <dbReference type="ARBA" id="ARBA00022853"/>
    </source>
</evidence>